<dbReference type="OrthoDB" id="328435at2"/>
<evidence type="ECO:0000259" key="3">
    <source>
        <dbReference type="Pfam" id="PF03061"/>
    </source>
</evidence>
<reference evidence="4 5" key="1">
    <citation type="submission" date="2012-01" db="EMBL/GenBank/DDBJ databases">
        <title>Complete sequence of Desulfotomaculum gibsoniae DSM 7213.</title>
        <authorList>
            <consortium name="US DOE Joint Genome Institute"/>
            <person name="Lucas S."/>
            <person name="Han J."/>
            <person name="Lapidus A."/>
            <person name="Cheng J.-F."/>
            <person name="Goodwin L."/>
            <person name="Pitluck S."/>
            <person name="Peters L."/>
            <person name="Ovchinnikova G."/>
            <person name="Teshima H."/>
            <person name="Detter J.C."/>
            <person name="Han C."/>
            <person name="Tapia R."/>
            <person name="Land M."/>
            <person name="Hauser L."/>
            <person name="Kyrpides N."/>
            <person name="Ivanova N."/>
            <person name="Pagani I."/>
            <person name="Parshina S."/>
            <person name="Plugge C."/>
            <person name="Muyzer G."/>
            <person name="Kuever J."/>
            <person name="Ivanova A."/>
            <person name="Nazina T."/>
            <person name="Klenk H.-P."/>
            <person name="Brambilla E."/>
            <person name="Spring S."/>
            <person name="Stams A.F."/>
            <person name="Woyke T."/>
        </authorList>
    </citation>
    <scope>NUCLEOTIDE SEQUENCE [LARGE SCALE GENOMIC DNA]</scope>
    <source>
        <strain evidence="4 5">DSM 7213</strain>
    </source>
</reference>
<dbReference type="InterPro" id="IPR003736">
    <property type="entry name" value="PAAI_dom"/>
</dbReference>
<proteinExistence type="inferred from homology"/>
<evidence type="ECO:0000256" key="2">
    <source>
        <dbReference type="ARBA" id="ARBA00022801"/>
    </source>
</evidence>
<dbReference type="PANTHER" id="PTHR21660">
    <property type="entry name" value="THIOESTERASE SUPERFAMILY MEMBER-RELATED"/>
    <property type="match status" value="1"/>
</dbReference>
<dbReference type="Gene3D" id="3.10.129.10">
    <property type="entry name" value="Hotdog Thioesterase"/>
    <property type="match status" value="1"/>
</dbReference>
<keyword evidence="5" id="KW-1185">Reference proteome</keyword>
<name>R4KHA6_9FIRM</name>
<dbReference type="PANTHER" id="PTHR21660:SF1">
    <property type="entry name" value="ACYL-COENZYME A THIOESTERASE 13"/>
    <property type="match status" value="1"/>
</dbReference>
<dbReference type="NCBIfam" id="TIGR00369">
    <property type="entry name" value="unchar_dom_1"/>
    <property type="match status" value="1"/>
</dbReference>
<dbReference type="InterPro" id="IPR006683">
    <property type="entry name" value="Thioestr_dom"/>
</dbReference>
<dbReference type="InterPro" id="IPR029069">
    <property type="entry name" value="HotDog_dom_sf"/>
</dbReference>
<feature type="domain" description="Thioesterase" evidence="3">
    <location>
        <begin position="51"/>
        <end position="126"/>
    </location>
</feature>
<evidence type="ECO:0000313" key="5">
    <source>
        <dbReference type="Proteomes" id="UP000013520"/>
    </source>
</evidence>
<dbReference type="RefSeq" id="WP_006524117.1">
    <property type="nucleotide sequence ID" value="NC_021184.1"/>
</dbReference>
<dbReference type="SUPFAM" id="SSF54637">
    <property type="entry name" value="Thioesterase/thiol ester dehydrase-isomerase"/>
    <property type="match status" value="1"/>
</dbReference>
<gene>
    <name evidence="4" type="ORF">Desgi_3232</name>
</gene>
<sequence length="168" mass="18404">MRKLNPKHVDAIITLINRSPYFELLSMVILDMGIGYSLVEVDLENKHLNPFGGIHGGVYASIIDTAAYWAIYCELDENVGLVSLDLKVNNLAPIKSGKLIINGRRIKFGRIISLAEAVVTSEEGKILAQGTSTLMQTSGLQTIKEAISLTGEKPPPSKFIEEECNFSL</sequence>
<evidence type="ECO:0000313" key="4">
    <source>
        <dbReference type="EMBL" id="AGL02583.1"/>
    </source>
</evidence>
<accession>R4KHA6</accession>
<dbReference type="KEGG" id="dgi:Desgi_3232"/>
<dbReference type="GO" id="GO:0047617">
    <property type="term" value="F:fatty acyl-CoA hydrolase activity"/>
    <property type="evidence" value="ECO:0007669"/>
    <property type="project" value="InterPro"/>
</dbReference>
<dbReference type="HOGENOM" id="CLU_089876_3_3_9"/>
<protein>
    <recommendedName>
        <fullName evidence="3">Thioesterase domain-containing protein</fullName>
    </recommendedName>
</protein>
<organism evidence="4 5">
    <name type="scientific">Desulfoscipio gibsoniae DSM 7213</name>
    <dbReference type="NCBI Taxonomy" id="767817"/>
    <lineage>
        <taxon>Bacteria</taxon>
        <taxon>Bacillati</taxon>
        <taxon>Bacillota</taxon>
        <taxon>Clostridia</taxon>
        <taxon>Eubacteriales</taxon>
        <taxon>Desulfallaceae</taxon>
        <taxon>Desulfoscipio</taxon>
    </lineage>
</organism>
<dbReference type="Pfam" id="PF03061">
    <property type="entry name" value="4HBT"/>
    <property type="match status" value="1"/>
</dbReference>
<dbReference type="EMBL" id="CP003273">
    <property type="protein sequence ID" value="AGL02583.1"/>
    <property type="molecule type" value="Genomic_DNA"/>
</dbReference>
<dbReference type="STRING" id="767817.Desgi_3232"/>
<comment type="similarity">
    <text evidence="1">Belongs to the thioesterase PaaI family.</text>
</comment>
<dbReference type="CDD" id="cd03443">
    <property type="entry name" value="PaaI_thioesterase"/>
    <property type="match status" value="1"/>
</dbReference>
<keyword evidence="2" id="KW-0378">Hydrolase</keyword>
<dbReference type="eggNOG" id="COG2050">
    <property type="taxonomic scope" value="Bacteria"/>
</dbReference>
<evidence type="ECO:0000256" key="1">
    <source>
        <dbReference type="ARBA" id="ARBA00008324"/>
    </source>
</evidence>
<dbReference type="AlphaFoldDB" id="R4KHA6"/>
<dbReference type="Proteomes" id="UP000013520">
    <property type="component" value="Chromosome"/>
</dbReference>
<dbReference type="InterPro" id="IPR039298">
    <property type="entry name" value="ACOT13"/>
</dbReference>